<dbReference type="Gene3D" id="2.60.120.920">
    <property type="match status" value="1"/>
</dbReference>
<dbReference type="InterPro" id="IPR043136">
    <property type="entry name" value="B30.2/SPRY_sf"/>
</dbReference>
<sequence>MNIGLRNCSINNNIYYSAKYGKIINDQGGGTLQLSTFSWNNRDIFGCGLVYQPTNKMNEFPYIFYTQNGKQIGEGVLLKDNLSPYKPYIGLKCCSVETNFGNDLETKPFKYDISKHLILKEFY</sequence>
<dbReference type="AlphaFoldDB" id="A0A6V7WSW3"/>
<gene>
    <name evidence="1" type="ORF">MENT_LOCUS42643</name>
</gene>
<reference evidence="1 2" key="1">
    <citation type="submission" date="2020-08" db="EMBL/GenBank/DDBJ databases">
        <authorList>
            <person name="Koutsovoulos G."/>
            <person name="Danchin GJ E."/>
        </authorList>
    </citation>
    <scope>NUCLEOTIDE SEQUENCE [LARGE SCALE GENOMIC DNA]</scope>
</reference>
<organism evidence="1 2">
    <name type="scientific">Meloidogyne enterolobii</name>
    <name type="common">Root-knot nematode worm</name>
    <name type="synonym">Meloidogyne mayaguensis</name>
    <dbReference type="NCBI Taxonomy" id="390850"/>
    <lineage>
        <taxon>Eukaryota</taxon>
        <taxon>Metazoa</taxon>
        <taxon>Ecdysozoa</taxon>
        <taxon>Nematoda</taxon>
        <taxon>Chromadorea</taxon>
        <taxon>Rhabditida</taxon>
        <taxon>Tylenchina</taxon>
        <taxon>Tylenchomorpha</taxon>
        <taxon>Tylenchoidea</taxon>
        <taxon>Meloidogynidae</taxon>
        <taxon>Meloidogyninae</taxon>
        <taxon>Meloidogyne</taxon>
    </lineage>
</organism>
<dbReference type="OrthoDB" id="25503at2759"/>
<evidence type="ECO:0000313" key="2">
    <source>
        <dbReference type="Proteomes" id="UP000580250"/>
    </source>
</evidence>
<accession>A0A6V7WSW3</accession>
<comment type="caution">
    <text evidence="1">The sequence shown here is derived from an EMBL/GenBank/DDBJ whole genome shotgun (WGS) entry which is preliminary data.</text>
</comment>
<name>A0A6V7WSW3_MELEN</name>
<dbReference type="EMBL" id="CAJEWN010000776">
    <property type="protein sequence ID" value="CAD2189896.1"/>
    <property type="molecule type" value="Genomic_DNA"/>
</dbReference>
<dbReference type="Proteomes" id="UP000580250">
    <property type="component" value="Unassembled WGS sequence"/>
</dbReference>
<proteinExistence type="predicted"/>
<evidence type="ECO:0000313" key="1">
    <source>
        <dbReference type="EMBL" id="CAD2189896.1"/>
    </source>
</evidence>
<protein>
    <submittedName>
        <fullName evidence="1">Uncharacterized protein</fullName>
    </submittedName>
</protein>